<dbReference type="GO" id="GO:0004722">
    <property type="term" value="F:protein serine/threonine phosphatase activity"/>
    <property type="evidence" value="ECO:0007669"/>
    <property type="project" value="UniProtKB-EC"/>
</dbReference>
<gene>
    <name evidence="8" type="ORF">DFA_01482</name>
</gene>
<protein>
    <recommendedName>
        <fullName evidence="2">protein-tyrosine-phosphatase</fullName>
        <ecNumber evidence="2">3.1.3.48</ecNumber>
    </recommendedName>
</protein>
<evidence type="ECO:0000313" key="9">
    <source>
        <dbReference type="Proteomes" id="UP000007797"/>
    </source>
</evidence>
<evidence type="ECO:0000256" key="2">
    <source>
        <dbReference type="ARBA" id="ARBA00013064"/>
    </source>
</evidence>
<dbReference type="PROSITE" id="PS00383">
    <property type="entry name" value="TYR_PHOSPHATASE_1"/>
    <property type="match status" value="1"/>
</dbReference>
<organism evidence="8 9">
    <name type="scientific">Cavenderia fasciculata</name>
    <name type="common">Slime mold</name>
    <name type="synonym">Dictyostelium fasciculatum</name>
    <dbReference type="NCBI Taxonomy" id="261658"/>
    <lineage>
        <taxon>Eukaryota</taxon>
        <taxon>Amoebozoa</taxon>
        <taxon>Evosea</taxon>
        <taxon>Eumycetozoa</taxon>
        <taxon>Dictyostelia</taxon>
        <taxon>Acytosteliales</taxon>
        <taxon>Cavenderiaceae</taxon>
        <taxon>Cavenderia</taxon>
    </lineage>
</organism>
<dbReference type="InterPro" id="IPR000387">
    <property type="entry name" value="Tyr_Pase_dom"/>
</dbReference>
<dbReference type="OrthoDB" id="19730at2759"/>
<sequence length="290" mass="33265">MGISTIIPNFLYLGAARDTKNVNEMKQFKISHVISCAGKLHGESDYKVLKGHLEDEEDQPIIPFIEEQAYHFIEEARLEKGRVFVHCLAGRSRSASVILGYLLMSKRLPLSQLYYTVLDRRSIILPNNGFMHQLMDFEFRLLANRSMKSGEWTTAMLNRVKPDARSMGQANIQLQTSDTCGHVYLRKESQVSEQTKAYIDKIVTAEEVVNSFGGDDDYIRLRALIESRRDCSQAITKLRKRLCIRLQESTDSGLELRQLEPLITWDDIKSLICMKTIQVLEQDLFNMSIP</sequence>
<dbReference type="InterPro" id="IPR016130">
    <property type="entry name" value="Tyr_Pase_AS"/>
</dbReference>
<dbReference type="InterPro" id="IPR020422">
    <property type="entry name" value="TYR_PHOSPHATASE_DUAL_dom"/>
</dbReference>
<dbReference type="GeneID" id="14873684"/>
<dbReference type="InterPro" id="IPR000340">
    <property type="entry name" value="Dual-sp_phosphatase_cat-dom"/>
</dbReference>
<accession>F4PT20</accession>
<dbReference type="InterPro" id="IPR029021">
    <property type="entry name" value="Prot-tyrosine_phosphatase-like"/>
</dbReference>
<feature type="domain" description="Tyrosine-protein phosphatase" evidence="6">
    <location>
        <begin position="2"/>
        <end position="143"/>
    </location>
</feature>
<keyword evidence="9" id="KW-1185">Reference proteome</keyword>
<dbReference type="PROSITE" id="PS50056">
    <property type="entry name" value="TYR_PHOSPHATASE_2"/>
    <property type="match status" value="1"/>
</dbReference>
<evidence type="ECO:0000256" key="3">
    <source>
        <dbReference type="ARBA" id="ARBA00022801"/>
    </source>
</evidence>
<reference evidence="9" key="1">
    <citation type="journal article" date="2011" name="Genome Res.">
        <title>Phylogeny-wide analysis of social amoeba genomes highlights ancient origins for complex intercellular communication.</title>
        <authorList>
            <person name="Heidel A.J."/>
            <person name="Lawal H.M."/>
            <person name="Felder M."/>
            <person name="Schilde C."/>
            <person name="Helps N.R."/>
            <person name="Tunggal B."/>
            <person name="Rivero F."/>
            <person name="John U."/>
            <person name="Schleicher M."/>
            <person name="Eichinger L."/>
            <person name="Platzer M."/>
            <person name="Noegel A.A."/>
            <person name="Schaap P."/>
            <person name="Gloeckner G."/>
        </authorList>
    </citation>
    <scope>NUCLEOTIDE SEQUENCE [LARGE SCALE GENOMIC DNA]</scope>
    <source>
        <strain evidence="9">SH3</strain>
    </source>
</reference>
<keyword evidence="3" id="KW-0378">Hydrolase</keyword>
<dbReference type="OMA" id="NCKNESK"/>
<keyword evidence="4" id="KW-0904">Protein phosphatase</keyword>
<comment type="similarity">
    <text evidence="1">Belongs to the protein-tyrosine phosphatase family. Non-receptor class dual specificity subfamily.</text>
</comment>
<evidence type="ECO:0000259" key="6">
    <source>
        <dbReference type="PROSITE" id="PS50054"/>
    </source>
</evidence>
<evidence type="ECO:0000256" key="4">
    <source>
        <dbReference type="ARBA" id="ARBA00022912"/>
    </source>
</evidence>
<dbReference type="PANTHER" id="PTHR10159:SF530">
    <property type="entry name" value="DUAL SPECIFICITY PROTEIN PHOSPHATASE DDB_G0271350-RELATED"/>
    <property type="match status" value="1"/>
</dbReference>
<dbReference type="AlphaFoldDB" id="F4PT20"/>
<evidence type="ECO:0000313" key="8">
    <source>
        <dbReference type="EMBL" id="EGG21596.1"/>
    </source>
</evidence>
<dbReference type="SUPFAM" id="SSF52799">
    <property type="entry name" value="(Phosphotyrosine protein) phosphatases II"/>
    <property type="match status" value="1"/>
</dbReference>
<dbReference type="KEGG" id="dfa:DFA_01482"/>
<dbReference type="GO" id="GO:0043409">
    <property type="term" value="P:negative regulation of MAPK cascade"/>
    <property type="evidence" value="ECO:0007669"/>
    <property type="project" value="TreeGrafter"/>
</dbReference>
<comment type="catalytic activity">
    <reaction evidence="5">
        <text>O-phospho-L-seryl-[protein] + H2O = L-seryl-[protein] + phosphate</text>
        <dbReference type="Rhea" id="RHEA:20629"/>
        <dbReference type="Rhea" id="RHEA-COMP:9863"/>
        <dbReference type="Rhea" id="RHEA-COMP:11604"/>
        <dbReference type="ChEBI" id="CHEBI:15377"/>
        <dbReference type="ChEBI" id="CHEBI:29999"/>
        <dbReference type="ChEBI" id="CHEBI:43474"/>
        <dbReference type="ChEBI" id="CHEBI:83421"/>
        <dbReference type="EC" id="3.1.3.16"/>
    </reaction>
</comment>
<name>F4PT20_CACFS</name>
<dbReference type="EMBL" id="GL883010">
    <property type="protein sequence ID" value="EGG21596.1"/>
    <property type="molecule type" value="Genomic_DNA"/>
</dbReference>
<dbReference type="GO" id="GO:0005737">
    <property type="term" value="C:cytoplasm"/>
    <property type="evidence" value="ECO:0007669"/>
    <property type="project" value="TreeGrafter"/>
</dbReference>
<evidence type="ECO:0000259" key="7">
    <source>
        <dbReference type="PROSITE" id="PS50056"/>
    </source>
</evidence>
<dbReference type="CDD" id="cd14498">
    <property type="entry name" value="DSP"/>
    <property type="match status" value="1"/>
</dbReference>
<dbReference type="RefSeq" id="XP_004359446.1">
    <property type="nucleotide sequence ID" value="XM_004359389.1"/>
</dbReference>
<dbReference type="Gene3D" id="3.90.190.10">
    <property type="entry name" value="Protein tyrosine phosphatase superfamily"/>
    <property type="match status" value="1"/>
</dbReference>
<dbReference type="GO" id="GO:0004725">
    <property type="term" value="F:protein tyrosine phosphatase activity"/>
    <property type="evidence" value="ECO:0007669"/>
    <property type="project" value="UniProtKB-EC"/>
</dbReference>
<proteinExistence type="inferred from homology"/>
<evidence type="ECO:0000256" key="1">
    <source>
        <dbReference type="ARBA" id="ARBA00008601"/>
    </source>
</evidence>
<dbReference type="PROSITE" id="PS50054">
    <property type="entry name" value="TYR_PHOSPHATASE_DUAL"/>
    <property type="match status" value="1"/>
</dbReference>
<dbReference type="SMART" id="SM00195">
    <property type="entry name" value="DSPc"/>
    <property type="match status" value="1"/>
</dbReference>
<dbReference type="EC" id="3.1.3.48" evidence="2"/>
<dbReference type="Pfam" id="PF00782">
    <property type="entry name" value="DSPc"/>
    <property type="match status" value="1"/>
</dbReference>
<evidence type="ECO:0000256" key="5">
    <source>
        <dbReference type="ARBA" id="ARBA00047761"/>
    </source>
</evidence>
<dbReference type="STRING" id="1054147.F4PT20"/>
<feature type="domain" description="Tyrosine specific protein phosphatases" evidence="7">
    <location>
        <begin position="70"/>
        <end position="121"/>
    </location>
</feature>
<dbReference type="PANTHER" id="PTHR10159">
    <property type="entry name" value="DUAL SPECIFICITY PROTEIN PHOSPHATASE"/>
    <property type="match status" value="1"/>
</dbReference>
<dbReference type="Proteomes" id="UP000007797">
    <property type="component" value="Unassembled WGS sequence"/>
</dbReference>